<reference evidence="2" key="2">
    <citation type="journal article" date="2021" name="Microbiol. Resour. Announc.">
        <title>Complete Genome Sequence of Polycladomyces abyssicola JIR-001T, Isolated from Hemipelagic Sediment in Deep Seawater.</title>
        <authorList>
            <person name="Tsubouchi T."/>
            <person name="Kaneko Y."/>
        </authorList>
    </citation>
    <scope>NUCLEOTIDE SEQUENCE</scope>
    <source>
        <strain evidence="2">JIR-001</strain>
    </source>
</reference>
<accession>A0A8D5ZLX1</accession>
<sequence length="381" mass="42182">MIKKIALVTVAALLLTACQMNQDQAKNQPDKQHPGTKTESPAYKEIDAAKEVNAYHEIEELLEKEQPQWPQVRQVYEGKLRSIVQGRSPEADQLIDAYLNAGQSGQAKVKEVEEVVLKTLQRSAYEGIKTILKEKIPAQMAHHDQATQLLEQAKALYEGVLKETAEKRDGNMGTITASEIDTAFAEAKKALHAGDKLGYALQKQAIDKTLIRVFYLSTLHDAEEVVTAIKEEPEEVKAEQLEGFAFFQAIKKSLSEKAPEQVKQIEAQLAPNADPKKVDPQAIRQAFVKAFSAKAQGYMDKVLGESWNDRHEAAEDAFEGNLFIKAIELDLEKALGQAEKEKVMQAATQFFAAAKSGDKAQAERQAGLIRAALKKAETYHG</sequence>
<dbReference type="EMBL" id="AP024601">
    <property type="protein sequence ID" value="BCU80267.1"/>
    <property type="molecule type" value="Genomic_DNA"/>
</dbReference>
<protein>
    <recommendedName>
        <fullName evidence="4">Lipoprotein</fullName>
    </recommendedName>
</protein>
<dbReference type="Proteomes" id="UP000677436">
    <property type="component" value="Chromosome"/>
</dbReference>
<feature type="signal peptide" evidence="1">
    <location>
        <begin position="1"/>
        <end position="25"/>
    </location>
</feature>
<name>A0A8D5ZLX1_9BACL</name>
<dbReference type="PROSITE" id="PS51257">
    <property type="entry name" value="PROKAR_LIPOPROTEIN"/>
    <property type="match status" value="1"/>
</dbReference>
<evidence type="ECO:0000313" key="2">
    <source>
        <dbReference type="EMBL" id="BCU80267.1"/>
    </source>
</evidence>
<evidence type="ECO:0000256" key="1">
    <source>
        <dbReference type="SAM" id="SignalP"/>
    </source>
</evidence>
<evidence type="ECO:0000313" key="3">
    <source>
        <dbReference type="Proteomes" id="UP000677436"/>
    </source>
</evidence>
<gene>
    <name evidence="2" type="ORF">JIR001_00500</name>
</gene>
<feature type="chain" id="PRO_5034532492" description="Lipoprotein" evidence="1">
    <location>
        <begin position="26"/>
        <end position="381"/>
    </location>
</feature>
<reference evidence="2" key="1">
    <citation type="journal article" date="2013" name="Int. J. Syst. Evol. Microbiol.">
        <title>Polycladomyces abyssicola gen. nov., sp. nov., a thermophilic filamentous bacterium isolated from hemipelagic sediment.</title>
        <authorList>
            <person name="Tsubouchi T."/>
            <person name="Shimane Y."/>
            <person name="Mori K."/>
            <person name="Usui K."/>
            <person name="Hiraki T."/>
            <person name="Tame A."/>
            <person name="Uematsu K."/>
            <person name="Maruyama T."/>
            <person name="Hatada Y."/>
        </authorList>
    </citation>
    <scope>NUCLEOTIDE SEQUENCE</scope>
    <source>
        <strain evidence="2">JIR-001</strain>
    </source>
</reference>
<proteinExistence type="predicted"/>
<keyword evidence="1" id="KW-0732">Signal</keyword>
<evidence type="ECO:0008006" key="4">
    <source>
        <dbReference type="Google" id="ProtNLM"/>
    </source>
</evidence>
<dbReference type="AlphaFoldDB" id="A0A8D5ZLX1"/>
<dbReference type="RefSeq" id="WP_212773674.1">
    <property type="nucleotide sequence ID" value="NZ_AP024601.1"/>
</dbReference>
<dbReference type="KEGG" id="pabs:JIR001_00500"/>
<organism evidence="2 3">
    <name type="scientific">Polycladomyces abyssicola</name>
    <dbReference type="NCBI Taxonomy" id="1125966"/>
    <lineage>
        <taxon>Bacteria</taxon>
        <taxon>Bacillati</taxon>
        <taxon>Bacillota</taxon>
        <taxon>Bacilli</taxon>
        <taxon>Bacillales</taxon>
        <taxon>Thermoactinomycetaceae</taxon>
        <taxon>Polycladomyces</taxon>
    </lineage>
</organism>
<keyword evidence="3" id="KW-1185">Reference proteome</keyword>